<name>A0ABT4CP90_9CLOT</name>
<proteinExistence type="predicted"/>
<keyword evidence="2" id="KW-1185">Reference proteome</keyword>
<sequence>MSRCPFLSTFDNKVSCFKECPFHECKDNDGCCPFKALSTNKMLKKNHFYKYNELQDDNISVLDDIYQQNNYLKFFQI</sequence>
<protein>
    <submittedName>
        <fullName evidence="1">Uncharacterized protein</fullName>
    </submittedName>
</protein>
<dbReference type="Proteomes" id="UP001079657">
    <property type="component" value="Unassembled WGS sequence"/>
</dbReference>
<dbReference type="EMBL" id="JAPQES010000003">
    <property type="protein sequence ID" value="MCY6370862.1"/>
    <property type="molecule type" value="Genomic_DNA"/>
</dbReference>
<reference evidence="1" key="1">
    <citation type="submission" date="2022-12" db="EMBL/GenBank/DDBJ databases">
        <authorList>
            <person name="Wang J."/>
        </authorList>
    </citation>
    <scope>NUCLEOTIDE SEQUENCE</scope>
    <source>
        <strain evidence="1">HY-42-06</strain>
    </source>
</reference>
<dbReference type="RefSeq" id="WP_268049707.1">
    <property type="nucleotide sequence ID" value="NZ_JAPQES010000003.1"/>
</dbReference>
<evidence type="ECO:0000313" key="2">
    <source>
        <dbReference type="Proteomes" id="UP001079657"/>
    </source>
</evidence>
<comment type="caution">
    <text evidence="1">The sequence shown here is derived from an EMBL/GenBank/DDBJ whole genome shotgun (WGS) entry which is preliminary data.</text>
</comment>
<gene>
    <name evidence="1" type="ORF">OXH55_09485</name>
</gene>
<accession>A0ABT4CP90</accession>
<evidence type="ECO:0000313" key="1">
    <source>
        <dbReference type="EMBL" id="MCY6370862.1"/>
    </source>
</evidence>
<organism evidence="1 2">
    <name type="scientific">Clostridium ganghwense</name>
    <dbReference type="NCBI Taxonomy" id="312089"/>
    <lineage>
        <taxon>Bacteria</taxon>
        <taxon>Bacillati</taxon>
        <taxon>Bacillota</taxon>
        <taxon>Clostridia</taxon>
        <taxon>Eubacteriales</taxon>
        <taxon>Clostridiaceae</taxon>
        <taxon>Clostridium</taxon>
    </lineage>
</organism>